<feature type="coiled-coil region" evidence="4">
    <location>
        <begin position="198"/>
        <end position="344"/>
    </location>
</feature>
<evidence type="ECO:0000256" key="4">
    <source>
        <dbReference type="SAM" id="Coils"/>
    </source>
</evidence>
<comment type="catalytic activity">
    <reaction evidence="1">
        <text>S-ubiquitinyl-[E2 ubiquitin-conjugating enzyme]-L-cysteine + [acceptor protein]-L-lysine = [E2 ubiquitin-conjugating enzyme]-L-cysteine + N(6)-ubiquitinyl-[acceptor protein]-L-lysine.</text>
        <dbReference type="EC" id="2.3.2.27"/>
    </reaction>
</comment>
<keyword evidence="4" id="KW-0175">Coiled coil</keyword>
<evidence type="ECO:0000256" key="2">
    <source>
        <dbReference type="ARBA" id="ARBA00012483"/>
    </source>
</evidence>
<evidence type="ECO:0000313" key="6">
    <source>
        <dbReference type="RefSeq" id="XP_010267826.2"/>
    </source>
</evidence>
<dbReference type="OrthoDB" id="4062651at2759"/>
<protein>
    <recommendedName>
        <fullName evidence="2">RING-type E3 ubiquitin transferase</fullName>
        <ecNumber evidence="2">2.3.2.27</ecNumber>
    </recommendedName>
</protein>
<keyword evidence="5" id="KW-1185">Reference proteome</keyword>
<dbReference type="GeneID" id="104604943"/>
<dbReference type="GO" id="GO:0061630">
    <property type="term" value="F:ubiquitin protein ligase activity"/>
    <property type="evidence" value="ECO:0007669"/>
    <property type="project" value="UniProtKB-EC"/>
</dbReference>
<dbReference type="PANTHER" id="PTHR45647">
    <property type="entry name" value="OS02G0152300 PROTEIN"/>
    <property type="match status" value="1"/>
</dbReference>
<dbReference type="AlphaFoldDB" id="A0A1U8AXQ4"/>
<evidence type="ECO:0000256" key="3">
    <source>
        <dbReference type="ARBA" id="ARBA00022786"/>
    </source>
</evidence>
<accession>A0A1U8AXQ4</accession>
<dbReference type="EC" id="2.3.2.27" evidence="2"/>
<keyword evidence="3" id="KW-0833">Ubl conjugation pathway</keyword>
<dbReference type="RefSeq" id="XP_010267826.2">
    <property type="nucleotide sequence ID" value="XM_010269524.2"/>
</dbReference>
<gene>
    <name evidence="6" type="primary">LOC104604943</name>
</gene>
<evidence type="ECO:0000256" key="1">
    <source>
        <dbReference type="ARBA" id="ARBA00000900"/>
    </source>
</evidence>
<dbReference type="Proteomes" id="UP000189703">
    <property type="component" value="Unplaced"/>
</dbReference>
<organism evidence="5 6">
    <name type="scientific">Nelumbo nucifera</name>
    <name type="common">Sacred lotus</name>
    <dbReference type="NCBI Taxonomy" id="4432"/>
    <lineage>
        <taxon>Eukaryota</taxon>
        <taxon>Viridiplantae</taxon>
        <taxon>Streptophyta</taxon>
        <taxon>Embryophyta</taxon>
        <taxon>Tracheophyta</taxon>
        <taxon>Spermatophyta</taxon>
        <taxon>Magnoliopsida</taxon>
        <taxon>Proteales</taxon>
        <taxon>Nelumbonaceae</taxon>
        <taxon>Nelumbo</taxon>
    </lineage>
</organism>
<dbReference type="InterPro" id="IPR051348">
    <property type="entry name" value="U-box_ubiquitin_ligases"/>
</dbReference>
<reference evidence="6" key="1">
    <citation type="submission" date="2025-08" db="UniProtKB">
        <authorList>
            <consortium name="RefSeq"/>
        </authorList>
    </citation>
    <scope>IDENTIFICATION</scope>
</reference>
<evidence type="ECO:0000313" key="5">
    <source>
        <dbReference type="Proteomes" id="UP000189703"/>
    </source>
</evidence>
<sequence>MADLKSKKAIYVREKAHFSCHIWFVCKGFLICTREREGAFVSPPNLPSSPFSEISQQEYLKSLSFPQAQVHSLALFNPYQSDFGQARSLQYSTHGHGGITAAFSSPEGSGRIPTPERQLSSEGIAGELEGISGKKISQGSEDLTWSSNEEAIGVSDSISVIEDWSDDGSGLIPGHDSSMELRYSSPANRQLLDEGRGNDNLYDEMKKAMEKAIEEAEKEKKKAREESTRRQEAEMALSEAQCRAKHELKQREEIEELRAKEKQELESMKRHQDKVLEDLRIAQDQNSELEWTLEELEQKFFSAVELLISLKSERDQLRNAVREAKNEQDQLRNAGKEAKGMRRAKTRRICISF</sequence>
<name>A0A1U8AXQ4_NELNU</name>
<dbReference type="InParanoid" id="A0A1U8AXQ4"/>
<dbReference type="PANTHER" id="PTHR45647:SF100">
    <property type="entry name" value="U-BOX DOMAIN-CONTAINING PROTEIN 33"/>
    <property type="match status" value="1"/>
</dbReference>
<proteinExistence type="predicted"/>
<dbReference type="KEGG" id="nnu:104604943"/>